<dbReference type="Proteomes" id="UP000713904">
    <property type="component" value="Unassembled WGS sequence"/>
</dbReference>
<evidence type="ECO:0000313" key="3">
    <source>
        <dbReference type="Proteomes" id="UP000713904"/>
    </source>
</evidence>
<comment type="caution">
    <text evidence="2">The sequence shown here is derived from an EMBL/GenBank/DDBJ whole genome shotgun (WGS) entry which is preliminary data.</text>
</comment>
<keyword evidence="3" id="KW-1185">Reference proteome</keyword>
<feature type="domain" description="Gfo/Idh/MocA-like oxidoreductase N-terminal" evidence="1">
    <location>
        <begin position="2"/>
        <end position="119"/>
    </location>
</feature>
<dbReference type="EMBL" id="JABGBW010000001">
    <property type="protein sequence ID" value="MBC2575436.1"/>
    <property type="molecule type" value="Genomic_DNA"/>
</dbReference>
<proteinExistence type="predicted"/>
<dbReference type="SUPFAM" id="SSF51735">
    <property type="entry name" value="NAD(P)-binding Rossmann-fold domains"/>
    <property type="match status" value="1"/>
</dbReference>
<evidence type="ECO:0000259" key="1">
    <source>
        <dbReference type="Pfam" id="PF01408"/>
    </source>
</evidence>
<dbReference type="Gene3D" id="3.40.50.720">
    <property type="entry name" value="NAD(P)-binding Rossmann-like Domain"/>
    <property type="match status" value="1"/>
</dbReference>
<sequence length="324" mass="37107">MKLAIIGAGLIVKDFLTIVKDLPKINLQAIVGTNRNVENLFNLKKMYEIKEVYTDIDECLENCDIDTVYVAVPNNMHYEVVKKSLNAGKHVICEKPFTSNFKELEEIYNLAISKDLVLIEAITNQYLPNYREIKKNIDKIGDIKIVECNYSQLSSRWENFKKGIVAPVFDKSKGGGALVDLNIYNIHFVVGLFGLPKKVDYYPNIVNKVDSSGVLMLDYIEFKAICIAAKDTFDNSYSFIQGDRGILSVSGPNNGVPNYTLKSIDMNVEKTNINIHDHRMFSEFYKFIEVIENMDMDFVKIRMKHSMDVMKVVDMARESETRYK</sequence>
<dbReference type="Pfam" id="PF01408">
    <property type="entry name" value="GFO_IDH_MocA"/>
    <property type="match status" value="1"/>
</dbReference>
<dbReference type="Gene3D" id="3.30.360.10">
    <property type="entry name" value="Dihydrodipicolinate Reductase, domain 2"/>
    <property type="match status" value="1"/>
</dbReference>
<gene>
    <name evidence="2" type="ORF">HLB29_01905</name>
</gene>
<dbReference type="SUPFAM" id="SSF55347">
    <property type="entry name" value="Glyceraldehyde-3-phosphate dehydrogenase-like, C-terminal domain"/>
    <property type="match status" value="1"/>
</dbReference>
<accession>A0ABR6TJ38</accession>
<organism evidence="2 3">
    <name type="scientific">Peptostreptococcus canis</name>
    <dbReference type="NCBI Taxonomy" id="1159213"/>
    <lineage>
        <taxon>Bacteria</taxon>
        <taxon>Bacillati</taxon>
        <taxon>Bacillota</taxon>
        <taxon>Clostridia</taxon>
        <taxon>Peptostreptococcales</taxon>
        <taxon>Peptostreptococcaceae</taxon>
        <taxon>Peptostreptococcus</taxon>
    </lineage>
</organism>
<dbReference type="RefSeq" id="WP_185623463.1">
    <property type="nucleotide sequence ID" value="NZ_JABGBW010000001.1"/>
</dbReference>
<dbReference type="PANTHER" id="PTHR43054">
    <property type="match status" value="1"/>
</dbReference>
<evidence type="ECO:0000313" key="2">
    <source>
        <dbReference type="EMBL" id="MBC2575436.1"/>
    </source>
</evidence>
<name>A0ABR6TJ38_9FIRM</name>
<dbReference type="InterPro" id="IPR000683">
    <property type="entry name" value="Gfo/Idh/MocA-like_OxRdtase_N"/>
</dbReference>
<protein>
    <submittedName>
        <fullName evidence="2">Gfo/Idh/MocA family oxidoreductase</fullName>
    </submittedName>
</protein>
<dbReference type="PANTHER" id="PTHR43054:SF1">
    <property type="entry name" value="SCYLLO-INOSITOL 2-DEHYDROGENASE (NADP(+)) IOLU"/>
    <property type="match status" value="1"/>
</dbReference>
<reference evidence="2 3" key="1">
    <citation type="submission" date="2020-05" db="EMBL/GenBank/DDBJ databases">
        <title>Draft genome of xy-202 and genomic insight in genome of the genus Peptostreptococcus.</title>
        <authorList>
            <person name="Zhang Z."/>
        </authorList>
    </citation>
    <scope>NUCLEOTIDE SEQUENCE [LARGE SCALE GENOMIC DNA]</scope>
    <source>
        <strain evidence="2 3">DSM 27025</strain>
    </source>
</reference>
<dbReference type="InterPro" id="IPR036291">
    <property type="entry name" value="NAD(P)-bd_dom_sf"/>
</dbReference>